<feature type="non-terminal residue" evidence="1">
    <location>
        <position position="1"/>
    </location>
</feature>
<evidence type="ECO:0000313" key="1">
    <source>
        <dbReference type="EMBL" id="MBO0348000.1"/>
    </source>
</evidence>
<gene>
    <name evidence="1" type="ORF">J0895_02540</name>
</gene>
<dbReference type="RefSeq" id="WP_207086571.1">
    <property type="nucleotide sequence ID" value="NZ_JAFLQW010000061.1"/>
</dbReference>
<reference evidence="1 2" key="1">
    <citation type="submission" date="2021-03" db="EMBL/GenBank/DDBJ databases">
        <title>Metabolic Capacity of the Antarctic Cyanobacterium Phormidium pseudopriestleyi that Sustains Oxygenic Photosynthesis in the Presence of Hydrogen Sulfide.</title>
        <authorList>
            <person name="Lumian J.E."/>
            <person name="Jungblut A.D."/>
            <person name="Dillon M.L."/>
            <person name="Hawes I."/>
            <person name="Doran P.T."/>
            <person name="Mackey T.J."/>
            <person name="Dick G.J."/>
            <person name="Grettenberger C.L."/>
            <person name="Sumner D.Y."/>
        </authorList>
    </citation>
    <scope>NUCLEOTIDE SEQUENCE [LARGE SCALE GENOMIC DNA]</scope>
    <source>
        <strain evidence="1 2">FRX01</strain>
    </source>
</reference>
<evidence type="ECO:0000313" key="2">
    <source>
        <dbReference type="Proteomes" id="UP000664844"/>
    </source>
</evidence>
<protein>
    <submittedName>
        <fullName evidence="1">Uncharacterized protein</fullName>
    </submittedName>
</protein>
<keyword evidence="2" id="KW-1185">Reference proteome</keyword>
<dbReference type="EMBL" id="JAFLQW010000061">
    <property type="protein sequence ID" value="MBO0348000.1"/>
    <property type="molecule type" value="Genomic_DNA"/>
</dbReference>
<dbReference type="Proteomes" id="UP000664844">
    <property type="component" value="Unassembled WGS sequence"/>
</dbReference>
<name>A0ABS3FLN0_9CYAN</name>
<organism evidence="1 2">
    <name type="scientific">Phormidium pseudopriestleyi FRX01</name>
    <dbReference type="NCBI Taxonomy" id="1759528"/>
    <lineage>
        <taxon>Bacteria</taxon>
        <taxon>Bacillati</taxon>
        <taxon>Cyanobacteriota</taxon>
        <taxon>Cyanophyceae</taxon>
        <taxon>Oscillatoriophycideae</taxon>
        <taxon>Oscillatoriales</taxon>
        <taxon>Oscillatoriaceae</taxon>
        <taxon>Phormidium</taxon>
    </lineage>
</organism>
<accession>A0ABS3FLN0</accession>
<comment type="caution">
    <text evidence="1">The sequence shown here is derived from an EMBL/GenBank/DDBJ whole genome shotgun (WGS) entry which is preliminary data.</text>
</comment>
<sequence length="62" mass="6838">RVFPGGSELSQAVVIKREQIVRLTLLQAGPSILAESPPSLLLTKFLHAKESFMHQAILRRTG</sequence>
<proteinExistence type="predicted"/>